<accession>A0A6J5L185</accession>
<evidence type="ECO:0000313" key="1">
    <source>
        <dbReference type="EMBL" id="CAB4127375.1"/>
    </source>
</evidence>
<proteinExistence type="predicted"/>
<organism evidence="1">
    <name type="scientific">uncultured Caudovirales phage</name>
    <dbReference type="NCBI Taxonomy" id="2100421"/>
    <lineage>
        <taxon>Viruses</taxon>
        <taxon>Duplodnaviria</taxon>
        <taxon>Heunggongvirae</taxon>
        <taxon>Uroviricota</taxon>
        <taxon>Caudoviricetes</taxon>
        <taxon>Peduoviridae</taxon>
        <taxon>Maltschvirus</taxon>
        <taxon>Maltschvirus maltsch</taxon>
    </lineage>
</organism>
<protein>
    <submittedName>
        <fullName evidence="1">Uncharacterized protein</fullName>
    </submittedName>
</protein>
<gene>
    <name evidence="1" type="ORF">UFOVP75_165</name>
</gene>
<dbReference type="EMBL" id="LR796209">
    <property type="protein sequence ID" value="CAB4127375.1"/>
    <property type="molecule type" value="Genomic_DNA"/>
</dbReference>
<reference evidence="1" key="1">
    <citation type="submission" date="2020-04" db="EMBL/GenBank/DDBJ databases">
        <authorList>
            <person name="Chiriac C."/>
            <person name="Salcher M."/>
            <person name="Ghai R."/>
            <person name="Kavagutti S V."/>
        </authorList>
    </citation>
    <scope>NUCLEOTIDE SEQUENCE</scope>
</reference>
<sequence length="64" mass="7305">MKDEYVENCDLIHGLHLIEDAMEPWSGDLCFDDLIQKVVDIINEHGTLKAQIAKLQEEQNAQPV</sequence>
<name>A0A6J5L185_9CAUD</name>